<dbReference type="SUPFAM" id="SSF52540">
    <property type="entry name" value="P-loop containing nucleoside triphosphate hydrolases"/>
    <property type="match status" value="1"/>
</dbReference>
<dbReference type="Proteomes" id="UP000266328">
    <property type="component" value="Unassembled WGS sequence"/>
</dbReference>
<dbReference type="GO" id="GO:0003924">
    <property type="term" value="F:GTPase activity"/>
    <property type="evidence" value="ECO:0007669"/>
    <property type="project" value="UniProtKB-UniRule"/>
</dbReference>
<dbReference type="PROSITE" id="PS51722">
    <property type="entry name" value="G_TR_2"/>
    <property type="match status" value="1"/>
</dbReference>
<dbReference type="InterPro" id="IPR031157">
    <property type="entry name" value="G_TR_CS"/>
</dbReference>
<feature type="domain" description="Tr-type G" evidence="3">
    <location>
        <begin position="4"/>
        <end position="199"/>
    </location>
</feature>
<dbReference type="Pfam" id="PF21018">
    <property type="entry name" value="BipA_C"/>
    <property type="match status" value="1"/>
</dbReference>
<dbReference type="PANTHER" id="PTHR42908">
    <property type="entry name" value="TRANSLATION ELONGATION FACTOR-RELATED"/>
    <property type="match status" value="1"/>
</dbReference>
<dbReference type="GO" id="GO:0000049">
    <property type="term" value="F:tRNA binding"/>
    <property type="evidence" value="ECO:0007669"/>
    <property type="project" value="UniProtKB-KW"/>
</dbReference>
<comment type="subunit">
    <text evidence="2">Monomer.</text>
</comment>
<reference evidence="4 5" key="1">
    <citation type="submission" date="2018-09" db="EMBL/GenBank/DDBJ databases">
        <title>Discovery and Ecogenomic Context for Candidatus Cryosericales, a Global Caldiserica Order Active in Thawing Permafrost.</title>
        <authorList>
            <person name="Martinez M.A."/>
            <person name="Woodcroft B.J."/>
            <person name="Ignacio Espinoza J.C."/>
            <person name="Zayed A."/>
            <person name="Singleton C.M."/>
            <person name="Boyd J."/>
            <person name="Li Y.-F."/>
            <person name="Purvine S."/>
            <person name="Maughan H."/>
            <person name="Hodgkins S.B."/>
            <person name="Anderson D."/>
            <person name="Sederholm M."/>
            <person name="Temperton B."/>
            <person name="Saleska S.R."/>
            <person name="Tyson G.W."/>
            <person name="Rich V.I."/>
        </authorList>
    </citation>
    <scope>NUCLEOTIDE SEQUENCE [LARGE SCALE GENOMIC DNA]</scope>
    <source>
        <strain evidence="4 5">SMC7</strain>
    </source>
</reference>
<dbReference type="InterPro" id="IPR004161">
    <property type="entry name" value="EFTu-like_2"/>
</dbReference>
<dbReference type="InterPro" id="IPR000640">
    <property type="entry name" value="EFG_V-like"/>
</dbReference>
<evidence type="ECO:0000313" key="4">
    <source>
        <dbReference type="EMBL" id="RIE06334.1"/>
    </source>
</evidence>
<dbReference type="GO" id="GO:0005829">
    <property type="term" value="C:cytosol"/>
    <property type="evidence" value="ECO:0007669"/>
    <property type="project" value="TreeGrafter"/>
</dbReference>
<dbReference type="InterPro" id="IPR027417">
    <property type="entry name" value="P-loop_NTPase"/>
</dbReference>
<keyword evidence="2" id="KW-0694">RNA-binding</keyword>
<dbReference type="Gene3D" id="3.40.50.300">
    <property type="entry name" value="P-loop containing nucleotide triphosphate hydrolases"/>
    <property type="match status" value="1"/>
</dbReference>
<dbReference type="InterPro" id="IPR048876">
    <property type="entry name" value="BipA_C"/>
</dbReference>
<dbReference type="Pfam" id="PF00009">
    <property type="entry name" value="GTP_EFTU"/>
    <property type="match status" value="1"/>
</dbReference>
<evidence type="ECO:0000256" key="2">
    <source>
        <dbReference type="HAMAP-Rule" id="MF_00849"/>
    </source>
</evidence>
<organism evidence="4 5">
    <name type="scientific">Candidatus Cryosericum terrychapinii</name>
    <dbReference type="NCBI Taxonomy" id="2290919"/>
    <lineage>
        <taxon>Bacteria</taxon>
        <taxon>Pseudomonadati</taxon>
        <taxon>Caldisericota/Cryosericota group</taxon>
        <taxon>Candidatus Cryosericota</taxon>
        <taxon>Candidatus Cryosericia</taxon>
        <taxon>Candidatus Cryosericales</taxon>
        <taxon>Candidatus Cryosericaceae</taxon>
        <taxon>Candidatus Cryosericum</taxon>
    </lineage>
</organism>
<proteinExistence type="inferred from homology"/>
<keyword evidence="1 2" id="KW-0342">GTP-binding</keyword>
<keyword evidence="2" id="KW-0378">Hydrolase</keyword>
<feature type="binding site" evidence="2">
    <location>
        <begin position="129"/>
        <end position="132"/>
    </location>
    <ligand>
        <name>GTP</name>
        <dbReference type="ChEBI" id="CHEBI:37565"/>
    </ligand>
</feature>
<dbReference type="InterPro" id="IPR005225">
    <property type="entry name" value="Small_GTP-bd"/>
</dbReference>
<dbReference type="InterPro" id="IPR047041">
    <property type="entry name" value="BipA_GTP-bd_dom"/>
</dbReference>
<dbReference type="NCBIfam" id="TIGR01394">
    <property type="entry name" value="TypA_BipA"/>
    <property type="match status" value="1"/>
</dbReference>
<keyword evidence="2" id="KW-0820">tRNA-binding</keyword>
<dbReference type="Gene3D" id="3.30.70.240">
    <property type="match status" value="1"/>
</dbReference>
<dbReference type="PROSITE" id="PS00301">
    <property type="entry name" value="G_TR_1"/>
    <property type="match status" value="1"/>
</dbReference>
<dbReference type="FunFam" id="3.40.50.300:FF:000055">
    <property type="entry name" value="GTP-binding protein TypA"/>
    <property type="match status" value="1"/>
</dbReference>
<evidence type="ECO:0000256" key="1">
    <source>
        <dbReference type="ARBA" id="ARBA00023134"/>
    </source>
</evidence>
<dbReference type="GO" id="GO:0019843">
    <property type="term" value="F:rRNA binding"/>
    <property type="evidence" value="ECO:0007669"/>
    <property type="project" value="UniProtKB-KW"/>
</dbReference>
<dbReference type="InterPro" id="IPR047042">
    <property type="entry name" value="BipA_II"/>
</dbReference>
<dbReference type="InterPro" id="IPR006298">
    <property type="entry name" value="BipA"/>
</dbReference>
<dbReference type="RefSeq" id="WP_119088870.1">
    <property type="nucleotide sequence ID" value="NZ_QXIS01000015.1"/>
</dbReference>
<keyword evidence="2" id="KW-0690">Ribosome biogenesis</keyword>
<gene>
    <name evidence="4" type="primary">typA</name>
    <name evidence="2" type="synonym">bipA</name>
    <name evidence="4" type="ORF">SMC7_02855</name>
</gene>
<dbReference type="OrthoDB" id="9801591at2"/>
<comment type="similarity">
    <text evidence="2">Belongs to the TRAFAC class translation factor GTPase superfamily. Classic translation factor GTPase family. BipA subfamily.</text>
</comment>
<evidence type="ECO:0000259" key="3">
    <source>
        <dbReference type="PROSITE" id="PS51722"/>
    </source>
</evidence>
<name>A0A398D5E8_9BACT</name>
<dbReference type="InterPro" id="IPR047043">
    <property type="entry name" value="BipA_III"/>
</dbReference>
<dbReference type="InterPro" id="IPR035647">
    <property type="entry name" value="EFG_III/V"/>
</dbReference>
<comment type="subcellular location">
    <subcellularLocation>
        <location evidence="2">Cytoplasm</location>
    </subcellularLocation>
    <text evidence="2">Binds to ribosomes.</text>
</comment>
<dbReference type="FunFam" id="3.30.70.870:FF:000003">
    <property type="entry name" value="GTP-binding protein TypA"/>
    <property type="match status" value="1"/>
</dbReference>
<evidence type="ECO:0000313" key="5">
    <source>
        <dbReference type="Proteomes" id="UP000266328"/>
    </source>
</evidence>
<dbReference type="Gene3D" id="2.40.50.250">
    <property type="entry name" value="bipa protein"/>
    <property type="match status" value="1"/>
</dbReference>
<dbReference type="InterPro" id="IPR000795">
    <property type="entry name" value="T_Tr_GTP-bd_dom"/>
</dbReference>
<keyword evidence="5" id="KW-1185">Reference proteome</keyword>
<dbReference type="EMBL" id="QXIS01000015">
    <property type="protein sequence ID" value="RIE06334.1"/>
    <property type="molecule type" value="Genomic_DNA"/>
</dbReference>
<dbReference type="Gene3D" id="3.30.70.870">
    <property type="entry name" value="Elongation Factor G (Translational Gtpase), domain 3"/>
    <property type="match status" value="1"/>
</dbReference>
<dbReference type="Pfam" id="PF03144">
    <property type="entry name" value="GTP_EFTU_D2"/>
    <property type="match status" value="1"/>
</dbReference>
<keyword evidence="2" id="KW-0963">Cytoplasm</keyword>
<sequence>MRRNDLRNIGIIAHVDHGKTTLVDAMMRQCKLFRNIDQMGECILDSGDLERERGITIISKNMSLVWKGVKINIVDTPGHSDFGGEVERVLRMVDGVLLLVDASEGPMPQTRFVLKKALELNLRPIVVINKIDRQDARIQEVINETFDLFVELDATEEQLDFPVVYASGRDGKATMDLNDPPQDLTPLFQLMLKKVPAPEYDAASPLSVLVTNITHDDYIGRLGIGRMFGGRLKTGDKVKVFSDGDNEYLGQVLKLFIFEGLERKEVPSVEAGEIFAFAGIPAVTIGDSVTDPERPVKLNMLTIEPPTVSMMFMVNDSPFGGTEGKFVTSNKLRERIEKELRTNVSIAVDWGDLPDRFTVAGRGELQLAILIEQIRREGYEFQVSMPQVITEKKGGKVLEPYETLVLDVPKEYQGTVINMLGERRGTMEKMLDLKGAYVRLSYTIPLRGLFGFRSEFLSSTKGNGVMTHTYLGYLEWAGKIGGRRNGVLVSDHTGSVSAYAIAHIQDRGKLFVAPAEKVYAGQIVGETMRDHDLKVNPTKEKHLSNMRSSTSEISTKIDPPVQFALDQFLDYINEDELLEVTPKSLRIRKRLLDFKERKRFGREEDDYGD</sequence>
<keyword evidence="2" id="KW-0547">Nucleotide-binding</keyword>
<dbReference type="SUPFAM" id="SSF50447">
    <property type="entry name" value="Translation proteins"/>
    <property type="match status" value="1"/>
</dbReference>
<dbReference type="Pfam" id="PF00679">
    <property type="entry name" value="EFG_C"/>
    <property type="match status" value="1"/>
</dbReference>
<dbReference type="SUPFAM" id="SSF54980">
    <property type="entry name" value="EF-G C-terminal domain-like"/>
    <property type="match status" value="2"/>
</dbReference>
<dbReference type="NCBIfam" id="TIGR00231">
    <property type="entry name" value="small_GTP"/>
    <property type="match status" value="1"/>
</dbReference>
<dbReference type="InterPro" id="IPR042116">
    <property type="entry name" value="TypA/BipA_C"/>
</dbReference>
<dbReference type="CDD" id="cd03691">
    <property type="entry name" value="BipA_TypA_II"/>
    <property type="match status" value="1"/>
</dbReference>
<dbReference type="CDD" id="cd03710">
    <property type="entry name" value="BipA_TypA_C"/>
    <property type="match status" value="1"/>
</dbReference>
<accession>A0A398D5E8</accession>
<dbReference type="FunFam" id="3.30.70.240:FF:000002">
    <property type="entry name" value="GTP-binding protein TypA"/>
    <property type="match status" value="1"/>
</dbReference>
<dbReference type="CDD" id="cd01891">
    <property type="entry name" value="TypA_BipA"/>
    <property type="match status" value="1"/>
</dbReference>
<dbReference type="EC" id="3.6.5.-" evidence="2"/>
<protein>
    <recommendedName>
        <fullName evidence="2">Large ribosomal subunit assembly factor BipA</fullName>
        <ecNumber evidence="2">3.6.5.-</ecNumber>
    </recommendedName>
    <alternativeName>
        <fullName evidence="2">GTP-binding protein BipA</fullName>
    </alternativeName>
</protein>
<dbReference type="CDD" id="cd16263">
    <property type="entry name" value="BipA_III"/>
    <property type="match status" value="1"/>
</dbReference>
<dbReference type="FunFam" id="2.40.50.250:FF:000001">
    <property type="entry name" value="GTP-binding protein TypA"/>
    <property type="match status" value="1"/>
</dbReference>
<dbReference type="Gene3D" id="2.40.30.10">
    <property type="entry name" value="Translation factors"/>
    <property type="match status" value="1"/>
</dbReference>
<comment type="caution">
    <text evidence="4">The sequence shown here is derived from an EMBL/GenBank/DDBJ whole genome shotgun (WGS) entry which is preliminary data.</text>
</comment>
<dbReference type="AlphaFoldDB" id="A0A398D5E8"/>
<dbReference type="PANTHER" id="PTHR42908:SF8">
    <property type="entry name" value="TR-TYPE G DOMAIN-CONTAINING PROTEIN"/>
    <property type="match status" value="1"/>
</dbReference>
<dbReference type="GO" id="GO:0043022">
    <property type="term" value="F:ribosome binding"/>
    <property type="evidence" value="ECO:0007669"/>
    <property type="project" value="UniProtKB-UniRule"/>
</dbReference>
<dbReference type="InterPro" id="IPR035651">
    <property type="entry name" value="BipA_V"/>
</dbReference>
<comment type="function">
    <text evidence="2">A 50S ribosomal subunit assembly protein with GTPase activity, required for 50S subunit assembly at low temperatures, may also play a role in translation. Binds GTP and analogs. Binds the 70S ribosome between the 30S and 50S subunits, in a similar position as ribosome-bound EF-G; it contacts a number of ribosomal proteins, both rRNAs and the A-site tRNA.</text>
</comment>
<dbReference type="GO" id="GO:0000027">
    <property type="term" value="P:ribosomal large subunit assembly"/>
    <property type="evidence" value="ECO:0007669"/>
    <property type="project" value="UniProtKB-UniRule"/>
</dbReference>
<dbReference type="SMART" id="SM00838">
    <property type="entry name" value="EFG_C"/>
    <property type="match status" value="1"/>
</dbReference>
<dbReference type="HAMAP" id="MF_00849">
    <property type="entry name" value="BipA"/>
    <property type="match status" value="1"/>
</dbReference>
<dbReference type="PRINTS" id="PR00315">
    <property type="entry name" value="ELONGATNFCT"/>
</dbReference>
<feature type="binding site" evidence="2">
    <location>
        <begin position="16"/>
        <end position="21"/>
    </location>
    <ligand>
        <name>GTP</name>
        <dbReference type="ChEBI" id="CHEBI:37565"/>
    </ligand>
</feature>
<dbReference type="InterPro" id="IPR009000">
    <property type="entry name" value="Transl_B-barrel_sf"/>
</dbReference>
<comment type="catalytic activity">
    <reaction evidence="2">
        <text>GTP + H2O = GDP + phosphate + H(+)</text>
        <dbReference type="Rhea" id="RHEA:19669"/>
        <dbReference type="ChEBI" id="CHEBI:15377"/>
        <dbReference type="ChEBI" id="CHEBI:15378"/>
        <dbReference type="ChEBI" id="CHEBI:37565"/>
        <dbReference type="ChEBI" id="CHEBI:43474"/>
        <dbReference type="ChEBI" id="CHEBI:58189"/>
    </reaction>
</comment>
<dbReference type="GO" id="GO:0005525">
    <property type="term" value="F:GTP binding"/>
    <property type="evidence" value="ECO:0007669"/>
    <property type="project" value="UniProtKB-UniRule"/>
</dbReference>
<dbReference type="GO" id="GO:1990904">
    <property type="term" value="C:ribonucleoprotein complex"/>
    <property type="evidence" value="ECO:0007669"/>
    <property type="project" value="TreeGrafter"/>
</dbReference>
<keyword evidence="2" id="KW-0699">rRNA-binding</keyword>